<keyword evidence="1" id="KW-0472">Membrane</keyword>
<feature type="transmembrane region" description="Helical" evidence="1">
    <location>
        <begin position="25"/>
        <end position="44"/>
    </location>
</feature>
<sequence length="337" mass="38969">MRTKQQQYGYSRWCLRHASWKFRDWKVWLILVPFLLCYRLYLAVLTSKAEIAIPAAPLMVVAPAFYDDTNPNNQDVRYALGLESCRQAAKHGVRLLIIDASPDHDTVSQSLTKAGTDRHGKSWVHVMKQTSRGKKGAALKEAIAMARQQLKRQFPRALEQDTYIAIQEPEKFDVFRFWNEMTSHMTTISTDILVPHRKDESFHSTYPIEQYHSEQFANLYLDTLGQKVGFPSIDWTFGPIAFRTSLAPHWLSYDEGDTWDVQIVPMIRAWKELEKKKTGSVGSYTIDYHHPAKQKQQEEGVSKWGEKRLFQLGVLFEKVGGELKKQGKVPVLYRMTD</sequence>
<protein>
    <submittedName>
        <fullName evidence="2">Uncharacterized protein</fullName>
    </submittedName>
</protein>
<proteinExistence type="predicted"/>
<organism evidence="2 3">
    <name type="scientific">Seminavis robusta</name>
    <dbReference type="NCBI Taxonomy" id="568900"/>
    <lineage>
        <taxon>Eukaryota</taxon>
        <taxon>Sar</taxon>
        <taxon>Stramenopiles</taxon>
        <taxon>Ochrophyta</taxon>
        <taxon>Bacillariophyta</taxon>
        <taxon>Bacillariophyceae</taxon>
        <taxon>Bacillariophycidae</taxon>
        <taxon>Naviculales</taxon>
        <taxon>Naviculaceae</taxon>
        <taxon>Seminavis</taxon>
    </lineage>
</organism>
<dbReference type="EMBL" id="CAICTM010000101">
    <property type="protein sequence ID" value="CAB9501216.1"/>
    <property type="molecule type" value="Genomic_DNA"/>
</dbReference>
<dbReference type="Proteomes" id="UP001153069">
    <property type="component" value="Unassembled WGS sequence"/>
</dbReference>
<accession>A0A9N8DFP6</accession>
<keyword evidence="3" id="KW-1185">Reference proteome</keyword>
<reference evidence="2" key="1">
    <citation type="submission" date="2020-06" db="EMBL/GenBank/DDBJ databases">
        <authorList>
            <consortium name="Plant Systems Biology data submission"/>
        </authorList>
    </citation>
    <scope>NUCLEOTIDE SEQUENCE</scope>
    <source>
        <strain evidence="2">D6</strain>
    </source>
</reference>
<dbReference type="AlphaFoldDB" id="A0A9N8DFP6"/>
<dbReference type="OrthoDB" id="44136at2759"/>
<evidence type="ECO:0000313" key="3">
    <source>
        <dbReference type="Proteomes" id="UP001153069"/>
    </source>
</evidence>
<evidence type="ECO:0000313" key="2">
    <source>
        <dbReference type="EMBL" id="CAB9501216.1"/>
    </source>
</evidence>
<name>A0A9N8DFP6_9STRA</name>
<keyword evidence="1" id="KW-0812">Transmembrane</keyword>
<evidence type="ECO:0000256" key="1">
    <source>
        <dbReference type="SAM" id="Phobius"/>
    </source>
</evidence>
<keyword evidence="1" id="KW-1133">Transmembrane helix</keyword>
<comment type="caution">
    <text evidence="2">The sequence shown here is derived from an EMBL/GenBank/DDBJ whole genome shotgun (WGS) entry which is preliminary data.</text>
</comment>
<gene>
    <name evidence="2" type="ORF">SEMRO_102_G052210.1</name>
</gene>